<organism evidence="1">
    <name type="scientific">marine sediment metagenome</name>
    <dbReference type="NCBI Taxonomy" id="412755"/>
    <lineage>
        <taxon>unclassified sequences</taxon>
        <taxon>metagenomes</taxon>
        <taxon>ecological metagenomes</taxon>
    </lineage>
</organism>
<proteinExistence type="predicted"/>
<accession>X1DJX4</accession>
<reference evidence="1" key="1">
    <citation type="journal article" date="2014" name="Front. Microbiol.">
        <title>High frequency of phylogenetically diverse reductive dehalogenase-homologous genes in deep subseafloor sedimentary metagenomes.</title>
        <authorList>
            <person name="Kawai M."/>
            <person name="Futagami T."/>
            <person name="Toyoda A."/>
            <person name="Takaki Y."/>
            <person name="Nishi S."/>
            <person name="Hori S."/>
            <person name="Arai W."/>
            <person name="Tsubouchi T."/>
            <person name="Morono Y."/>
            <person name="Uchiyama I."/>
            <person name="Ito T."/>
            <person name="Fujiyama A."/>
            <person name="Inagaki F."/>
            <person name="Takami H."/>
        </authorList>
    </citation>
    <scope>NUCLEOTIDE SEQUENCE</scope>
    <source>
        <strain evidence="1">Expedition CK06-06</strain>
    </source>
</reference>
<comment type="caution">
    <text evidence="1">The sequence shown here is derived from an EMBL/GenBank/DDBJ whole genome shotgun (WGS) entry which is preliminary data.</text>
</comment>
<name>X1DJX4_9ZZZZ</name>
<dbReference type="AlphaFoldDB" id="X1DJX4"/>
<sequence>SQKREEMQKKITVQTELAIEEPLLIFDHKLARLNSTFL</sequence>
<evidence type="ECO:0000313" key="1">
    <source>
        <dbReference type="EMBL" id="GAH21201.1"/>
    </source>
</evidence>
<protein>
    <submittedName>
        <fullName evidence="1">Uncharacterized protein</fullName>
    </submittedName>
</protein>
<dbReference type="EMBL" id="BART01040856">
    <property type="protein sequence ID" value="GAH21201.1"/>
    <property type="molecule type" value="Genomic_DNA"/>
</dbReference>
<gene>
    <name evidence="1" type="ORF">S01H4_66195</name>
</gene>
<feature type="non-terminal residue" evidence="1">
    <location>
        <position position="1"/>
    </location>
</feature>